<organism evidence="10 11">
    <name type="scientific">Sphingobacterium oryzagri</name>
    <dbReference type="NCBI Taxonomy" id="3025669"/>
    <lineage>
        <taxon>Bacteria</taxon>
        <taxon>Pseudomonadati</taxon>
        <taxon>Bacteroidota</taxon>
        <taxon>Sphingobacteriia</taxon>
        <taxon>Sphingobacteriales</taxon>
        <taxon>Sphingobacteriaceae</taxon>
        <taxon>Sphingobacterium</taxon>
    </lineage>
</organism>
<reference evidence="10 11" key="1">
    <citation type="submission" date="2023-02" db="EMBL/GenBank/DDBJ databases">
        <title>Genome sequence of Sphingobacterium sp. KACC 22765.</title>
        <authorList>
            <person name="Kim S."/>
            <person name="Heo J."/>
            <person name="Kwon S.-W."/>
        </authorList>
    </citation>
    <scope>NUCLEOTIDE SEQUENCE [LARGE SCALE GENOMIC DNA]</scope>
    <source>
        <strain evidence="10 11">KACC 22765</strain>
    </source>
</reference>
<evidence type="ECO:0000313" key="10">
    <source>
        <dbReference type="EMBL" id="WDF69462.1"/>
    </source>
</evidence>
<evidence type="ECO:0000256" key="5">
    <source>
        <dbReference type="ARBA" id="ARBA00022801"/>
    </source>
</evidence>
<keyword evidence="3 8" id="KW-0540">Nuclease</keyword>
<feature type="domain" description="PIN" evidence="9">
    <location>
        <begin position="6"/>
        <end position="119"/>
    </location>
</feature>
<comment type="function">
    <text evidence="8">Toxic component of a toxin-antitoxin (TA) system. An RNase.</text>
</comment>
<dbReference type="InterPro" id="IPR029060">
    <property type="entry name" value="PIN-like_dom_sf"/>
</dbReference>
<evidence type="ECO:0000256" key="8">
    <source>
        <dbReference type="HAMAP-Rule" id="MF_00265"/>
    </source>
</evidence>
<keyword evidence="2 8" id="KW-1277">Toxin-antitoxin system</keyword>
<dbReference type="InterPro" id="IPR022907">
    <property type="entry name" value="VapC_family"/>
</dbReference>
<feature type="binding site" evidence="8">
    <location>
        <position position="99"/>
    </location>
    <ligand>
        <name>Mg(2+)</name>
        <dbReference type="ChEBI" id="CHEBI:18420"/>
    </ligand>
</feature>
<gene>
    <name evidence="8" type="primary">vapC</name>
    <name evidence="10" type="ORF">PQ465_03570</name>
</gene>
<sequence>MAAQRVICDTDVLIEFFDEKKSRHQHSVSRLESIGVDNILISALTKMELIKGTASKEHSQQVAKNLKRLDTVLLNTAITLRAIELVNTYHLSHGLAIPDAFIAATALETDISLFTYNVRDFKFIKGLKLFS</sequence>
<dbReference type="EC" id="3.1.-.-" evidence="8"/>
<keyword evidence="4 8" id="KW-0479">Metal-binding</keyword>
<keyword evidence="11" id="KW-1185">Reference proteome</keyword>
<proteinExistence type="inferred from homology"/>
<protein>
    <recommendedName>
        <fullName evidence="8">Ribonuclease VapC</fullName>
        <shortName evidence="8">RNase VapC</shortName>
        <ecNumber evidence="8">3.1.-.-</ecNumber>
    </recommendedName>
    <alternativeName>
        <fullName evidence="8">Toxin VapC</fullName>
    </alternativeName>
</protein>
<evidence type="ECO:0000256" key="7">
    <source>
        <dbReference type="ARBA" id="ARBA00038093"/>
    </source>
</evidence>
<dbReference type="PANTHER" id="PTHR33653">
    <property type="entry name" value="RIBONUCLEASE VAPC2"/>
    <property type="match status" value="1"/>
</dbReference>
<evidence type="ECO:0000259" key="9">
    <source>
        <dbReference type="Pfam" id="PF01850"/>
    </source>
</evidence>
<evidence type="ECO:0000256" key="4">
    <source>
        <dbReference type="ARBA" id="ARBA00022723"/>
    </source>
</evidence>
<name>A0ABY7WLE0_9SPHI</name>
<comment type="similarity">
    <text evidence="7 8">Belongs to the PINc/VapC protein family.</text>
</comment>
<dbReference type="InterPro" id="IPR050556">
    <property type="entry name" value="Type_II_TA_system_RNase"/>
</dbReference>
<keyword evidence="6 8" id="KW-0460">Magnesium</keyword>
<dbReference type="Proteomes" id="UP001221558">
    <property type="component" value="Chromosome"/>
</dbReference>
<dbReference type="InterPro" id="IPR002716">
    <property type="entry name" value="PIN_dom"/>
</dbReference>
<evidence type="ECO:0000256" key="2">
    <source>
        <dbReference type="ARBA" id="ARBA00022649"/>
    </source>
</evidence>
<evidence type="ECO:0000256" key="3">
    <source>
        <dbReference type="ARBA" id="ARBA00022722"/>
    </source>
</evidence>
<dbReference type="Pfam" id="PF01850">
    <property type="entry name" value="PIN"/>
    <property type="match status" value="1"/>
</dbReference>
<feature type="binding site" evidence="8">
    <location>
        <position position="9"/>
    </location>
    <ligand>
        <name>Mg(2+)</name>
        <dbReference type="ChEBI" id="CHEBI:18420"/>
    </ligand>
</feature>
<comment type="cofactor">
    <cofactor evidence="1 8">
        <name>Mg(2+)</name>
        <dbReference type="ChEBI" id="CHEBI:18420"/>
    </cofactor>
</comment>
<dbReference type="HAMAP" id="MF_00265">
    <property type="entry name" value="VapC_Nob1"/>
    <property type="match status" value="1"/>
</dbReference>
<dbReference type="PANTHER" id="PTHR33653:SF1">
    <property type="entry name" value="RIBONUCLEASE VAPC2"/>
    <property type="match status" value="1"/>
</dbReference>
<accession>A0ABY7WLE0</accession>
<evidence type="ECO:0000256" key="6">
    <source>
        <dbReference type="ARBA" id="ARBA00022842"/>
    </source>
</evidence>
<dbReference type="SUPFAM" id="SSF88723">
    <property type="entry name" value="PIN domain-like"/>
    <property type="match status" value="1"/>
</dbReference>
<evidence type="ECO:0000313" key="11">
    <source>
        <dbReference type="Proteomes" id="UP001221558"/>
    </source>
</evidence>
<keyword evidence="5 8" id="KW-0378">Hydrolase</keyword>
<dbReference type="CDD" id="cd18741">
    <property type="entry name" value="PIN_VapC4-5_FitB-like"/>
    <property type="match status" value="1"/>
</dbReference>
<dbReference type="Gene3D" id="3.40.50.1010">
    <property type="entry name" value="5'-nuclease"/>
    <property type="match status" value="1"/>
</dbReference>
<dbReference type="RefSeq" id="WP_274268177.1">
    <property type="nucleotide sequence ID" value="NZ_CP117880.1"/>
</dbReference>
<evidence type="ECO:0000256" key="1">
    <source>
        <dbReference type="ARBA" id="ARBA00001946"/>
    </source>
</evidence>
<dbReference type="EMBL" id="CP117880">
    <property type="protein sequence ID" value="WDF69462.1"/>
    <property type="molecule type" value="Genomic_DNA"/>
</dbReference>
<keyword evidence="8" id="KW-0800">Toxin</keyword>